<dbReference type="GO" id="GO:0003887">
    <property type="term" value="F:DNA-directed DNA polymerase activity"/>
    <property type="evidence" value="ECO:0007669"/>
    <property type="project" value="TreeGrafter"/>
</dbReference>
<dbReference type="EMBL" id="MCGT01000057">
    <property type="protein sequence ID" value="ORX43205.1"/>
    <property type="molecule type" value="Genomic_DNA"/>
</dbReference>
<protein>
    <recommendedName>
        <fullName evidence="2">DNA polymerase delta subunit 3</fullName>
    </recommendedName>
</protein>
<comment type="caution">
    <text evidence="6">The sequence shown here is derived from an EMBL/GenBank/DDBJ whole genome shotgun (WGS) entry which is preliminary data.</text>
</comment>
<dbReference type="GO" id="GO:0043625">
    <property type="term" value="C:delta DNA polymerase complex"/>
    <property type="evidence" value="ECO:0007669"/>
    <property type="project" value="InterPro"/>
</dbReference>
<dbReference type="GO" id="GO:1904161">
    <property type="term" value="P:DNA synthesis involved in UV-damage excision repair"/>
    <property type="evidence" value="ECO:0007669"/>
    <property type="project" value="TreeGrafter"/>
</dbReference>
<dbReference type="GO" id="GO:0006271">
    <property type="term" value="P:DNA strand elongation involved in DNA replication"/>
    <property type="evidence" value="ECO:0007669"/>
    <property type="project" value="TreeGrafter"/>
</dbReference>
<dbReference type="PANTHER" id="PTHR17598">
    <property type="entry name" value="DNA POLYMERASE DELTA SUBUNIT 3"/>
    <property type="match status" value="1"/>
</dbReference>
<keyword evidence="4" id="KW-0539">Nucleus</keyword>
<dbReference type="GO" id="GO:0006297">
    <property type="term" value="P:nucleotide-excision repair, DNA gap filling"/>
    <property type="evidence" value="ECO:0007669"/>
    <property type="project" value="TreeGrafter"/>
</dbReference>
<dbReference type="Gene3D" id="3.90.1030.20">
    <property type="entry name" value="DNA polymerase delta, p66 (Cdc27) subunit, wHTH domain"/>
    <property type="match status" value="1"/>
</dbReference>
<dbReference type="Proteomes" id="UP000242146">
    <property type="component" value="Unassembled WGS sequence"/>
</dbReference>
<feature type="compositionally biased region" description="Low complexity" evidence="5">
    <location>
        <begin position="136"/>
        <end position="152"/>
    </location>
</feature>
<dbReference type="InterPro" id="IPR019038">
    <property type="entry name" value="POLD3"/>
</dbReference>
<dbReference type="InterPro" id="IPR041913">
    <property type="entry name" value="POLD3_sf"/>
</dbReference>
<dbReference type="STRING" id="101127.A0A1X2G2Y7"/>
<keyword evidence="3" id="KW-0235">DNA replication</keyword>
<accession>A0A1X2G2Y7</accession>
<comment type="subcellular location">
    <subcellularLocation>
        <location evidence="1">Nucleus</location>
    </subcellularLocation>
</comment>
<evidence type="ECO:0000256" key="5">
    <source>
        <dbReference type="SAM" id="MobiDB-lite"/>
    </source>
</evidence>
<evidence type="ECO:0000313" key="7">
    <source>
        <dbReference type="Proteomes" id="UP000242146"/>
    </source>
</evidence>
<feature type="compositionally biased region" description="Low complexity" evidence="5">
    <location>
        <begin position="174"/>
        <end position="189"/>
    </location>
</feature>
<feature type="region of interest" description="Disordered" evidence="5">
    <location>
        <begin position="133"/>
        <end position="376"/>
    </location>
</feature>
<name>A0A1X2G2Y7_9FUNG</name>
<dbReference type="AlphaFoldDB" id="A0A1X2G2Y7"/>
<feature type="compositionally biased region" description="Acidic residues" evidence="5">
    <location>
        <begin position="326"/>
        <end position="336"/>
    </location>
</feature>
<evidence type="ECO:0000313" key="6">
    <source>
        <dbReference type="EMBL" id="ORX43205.1"/>
    </source>
</evidence>
<keyword evidence="7" id="KW-1185">Reference proteome</keyword>
<feature type="compositionally biased region" description="Polar residues" evidence="5">
    <location>
        <begin position="283"/>
        <end position="299"/>
    </location>
</feature>
<sequence>MAEIISYLDTTIQHEKKTITFKGLSRAMNLHVNVAKQALYDYAASHQDLTAVYSVSGSLENKSFLVKLSTANDLNDTKHLFQKVLGVHVYCILPNMPKDAAPLVQANHDLANASIDDRFEQGMIRNKAITLRSKSTVKAAPPASTPPTTSQPAPKPVSNPVLNKASKTTSPASAKPITQTKATAKATTPAKRKATLTFDGHKAKKQAVQEKVNDDKPTTSRKVRTIQESDEEEEEEDEESLDARLARSATLQNNDDFFSDDEDDVKDHDMNDAQPKSPEPAAQPSSPVETTELSETTSAPGVRRRKIQRKKTYKNEQGYLVTEMVSDWEEVPEEDVPSTSAKPVQKPAPAPTSKKSSGSKKTNTEQRSLLSFWGKR</sequence>
<evidence type="ECO:0000256" key="1">
    <source>
        <dbReference type="ARBA" id="ARBA00004123"/>
    </source>
</evidence>
<evidence type="ECO:0000256" key="2">
    <source>
        <dbReference type="ARBA" id="ARBA00017589"/>
    </source>
</evidence>
<dbReference type="OrthoDB" id="514823at2759"/>
<organism evidence="6 7">
    <name type="scientific">Hesseltinella vesiculosa</name>
    <dbReference type="NCBI Taxonomy" id="101127"/>
    <lineage>
        <taxon>Eukaryota</taxon>
        <taxon>Fungi</taxon>
        <taxon>Fungi incertae sedis</taxon>
        <taxon>Mucoromycota</taxon>
        <taxon>Mucoromycotina</taxon>
        <taxon>Mucoromycetes</taxon>
        <taxon>Mucorales</taxon>
        <taxon>Cunninghamellaceae</taxon>
        <taxon>Hesseltinella</taxon>
    </lineage>
</organism>
<evidence type="ECO:0000256" key="3">
    <source>
        <dbReference type="ARBA" id="ARBA00022705"/>
    </source>
</evidence>
<feature type="compositionally biased region" description="Basic and acidic residues" evidence="5">
    <location>
        <begin position="207"/>
        <end position="218"/>
    </location>
</feature>
<dbReference type="PANTHER" id="PTHR17598:SF13">
    <property type="entry name" value="DNA POLYMERASE DELTA SUBUNIT 3"/>
    <property type="match status" value="1"/>
</dbReference>
<proteinExistence type="predicted"/>
<feature type="compositionally biased region" description="Acidic residues" evidence="5">
    <location>
        <begin position="228"/>
        <end position="240"/>
    </location>
</feature>
<evidence type="ECO:0000256" key="4">
    <source>
        <dbReference type="ARBA" id="ARBA00023242"/>
    </source>
</evidence>
<dbReference type="FunFam" id="3.90.1030.20:FF:000002">
    <property type="entry name" value="DNA polymerase delta subunit"/>
    <property type="match status" value="1"/>
</dbReference>
<feature type="compositionally biased region" description="Basic residues" evidence="5">
    <location>
        <begin position="302"/>
        <end position="312"/>
    </location>
</feature>
<reference evidence="6 7" key="1">
    <citation type="submission" date="2016-07" db="EMBL/GenBank/DDBJ databases">
        <title>Pervasive Adenine N6-methylation of Active Genes in Fungi.</title>
        <authorList>
            <consortium name="DOE Joint Genome Institute"/>
            <person name="Mondo S.J."/>
            <person name="Dannebaum R.O."/>
            <person name="Kuo R.C."/>
            <person name="Labutti K."/>
            <person name="Haridas S."/>
            <person name="Kuo A."/>
            <person name="Salamov A."/>
            <person name="Ahrendt S.R."/>
            <person name="Lipzen A."/>
            <person name="Sullivan W."/>
            <person name="Andreopoulos W.B."/>
            <person name="Clum A."/>
            <person name="Lindquist E."/>
            <person name="Daum C."/>
            <person name="Ramamoorthy G.K."/>
            <person name="Gryganskyi A."/>
            <person name="Culley D."/>
            <person name="Magnuson J.K."/>
            <person name="James T.Y."/>
            <person name="O'Malley M.A."/>
            <person name="Stajich J.E."/>
            <person name="Spatafora J.W."/>
            <person name="Visel A."/>
            <person name="Grigoriev I.V."/>
        </authorList>
    </citation>
    <scope>NUCLEOTIDE SEQUENCE [LARGE SCALE GENOMIC DNA]</scope>
    <source>
        <strain evidence="6 7">NRRL 3301</strain>
    </source>
</reference>
<gene>
    <name evidence="6" type="ORF">DM01DRAFT_1387187</name>
</gene>
<dbReference type="Pfam" id="PF09507">
    <property type="entry name" value="CDC27"/>
    <property type="match status" value="1"/>
</dbReference>